<dbReference type="InterPro" id="IPR029472">
    <property type="entry name" value="Copia-like_N"/>
</dbReference>
<dbReference type="Pfam" id="PF14244">
    <property type="entry name" value="Retrotran_gag_3"/>
    <property type="match status" value="1"/>
</dbReference>
<dbReference type="AlphaFoldDB" id="A0ABD1C155"/>
<protein>
    <recommendedName>
        <fullName evidence="1">Retrotransposon Copia-like N-terminal domain-containing protein</fullName>
    </recommendedName>
</protein>
<keyword evidence="3" id="KW-1185">Reference proteome</keyword>
<name>A0ABD1C155_CARAN</name>
<evidence type="ECO:0000313" key="3">
    <source>
        <dbReference type="Proteomes" id="UP001558713"/>
    </source>
</evidence>
<evidence type="ECO:0000313" key="2">
    <source>
        <dbReference type="EMBL" id="KAL1223189.1"/>
    </source>
</evidence>
<proteinExistence type="predicted"/>
<dbReference type="EMBL" id="JBANAX010000079">
    <property type="protein sequence ID" value="KAL1223189.1"/>
    <property type="molecule type" value="Genomic_DNA"/>
</dbReference>
<accession>A0ABD1C155</accession>
<dbReference type="PANTHER" id="PTHR37610:SF100">
    <property type="entry name" value="COPIA-LIKE POLYPROTEIN_RETROTRANSPOSON"/>
    <property type="match status" value="1"/>
</dbReference>
<reference evidence="2 3" key="1">
    <citation type="submission" date="2024-04" db="EMBL/GenBank/DDBJ databases">
        <title>Genome assembly C_amara_ONT_v2.</title>
        <authorList>
            <person name="Yant L."/>
            <person name="Moore C."/>
            <person name="Slenker M."/>
        </authorList>
    </citation>
    <scope>NUCLEOTIDE SEQUENCE [LARGE SCALE GENOMIC DNA]</scope>
    <source>
        <tissue evidence="2">Leaf</tissue>
    </source>
</reference>
<dbReference type="Proteomes" id="UP001558713">
    <property type="component" value="Unassembled WGS sequence"/>
</dbReference>
<comment type="caution">
    <text evidence="2">The sequence shown here is derived from an EMBL/GenBank/DDBJ whole genome shotgun (WGS) entry which is preliminary data.</text>
</comment>
<sequence>MAETDPNSPYYLHPDHPCDENLPMAILSKEEDNYFIWKNDFLAFLRSKNKIGFIDGTIKKRVKEAREKEQRYAFLMGLNKGLSYVRTQTMLMNPPPSLNRAYALVDQAESMMISIMR</sequence>
<organism evidence="2 3">
    <name type="scientific">Cardamine amara subsp. amara</name>
    <dbReference type="NCBI Taxonomy" id="228776"/>
    <lineage>
        <taxon>Eukaryota</taxon>
        <taxon>Viridiplantae</taxon>
        <taxon>Streptophyta</taxon>
        <taxon>Embryophyta</taxon>
        <taxon>Tracheophyta</taxon>
        <taxon>Spermatophyta</taxon>
        <taxon>Magnoliopsida</taxon>
        <taxon>eudicotyledons</taxon>
        <taxon>Gunneridae</taxon>
        <taxon>Pentapetalae</taxon>
        <taxon>rosids</taxon>
        <taxon>malvids</taxon>
        <taxon>Brassicales</taxon>
        <taxon>Brassicaceae</taxon>
        <taxon>Cardamineae</taxon>
        <taxon>Cardamine</taxon>
    </lineage>
</organism>
<gene>
    <name evidence="2" type="ORF">V5N11_029425</name>
</gene>
<dbReference type="PANTHER" id="PTHR37610">
    <property type="entry name" value="CCHC-TYPE DOMAIN-CONTAINING PROTEIN"/>
    <property type="match status" value="1"/>
</dbReference>
<evidence type="ECO:0000259" key="1">
    <source>
        <dbReference type="Pfam" id="PF14244"/>
    </source>
</evidence>
<feature type="domain" description="Retrotransposon Copia-like N-terminal" evidence="1">
    <location>
        <begin position="28"/>
        <end position="60"/>
    </location>
</feature>